<evidence type="ECO:0000313" key="2">
    <source>
        <dbReference type="EMBL" id="XCJ16711.1"/>
    </source>
</evidence>
<reference evidence="2" key="1">
    <citation type="submission" date="2024-06" db="EMBL/GenBank/DDBJ databases">
        <authorList>
            <person name="Fan A."/>
            <person name="Zhang F.Y."/>
            <person name="Zhang L."/>
        </authorList>
    </citation>
    <scope>NUCLEOTIDE SEQUENCE</scope>
    <source>
        <strain evidence="2">Y61</strain>
    </source>
</reference>
<dbReference type="EMBL" id="CP159510">
    <property type="protein sequence ID" value="XCJ16711.1"/>
    <property type="molecule type" value="Genomic_DNA"/>
</dbReference>
<feature type="transmembrane region" description="Helical" evidence="1">
    <location>
        <begin position="68"/>
        <end position="101"/>
    </location>
</feature>
<dbReference type="NCBIfam" id="NF008528">
    <property type="entry name" value="PRK11463.1-2"/>
    <property type="match status" value="1"/>
</dbReference>
<dbReference type="RefSeq" id="WP_353948123.1">
    <property type="nucleotide sequence ID" value="NZ_CP159510.1"/>
</dbReference>
<sequence length="135" mass="15065">MLRKGLIILLLLVLAEVSLLIYIGRLIGPLSTFLLLIISALFGLWTVKRQGLSILQEIRFDLNNRVMPGAALLDGLCLVFGGFLLAVPGFLTDIAGLLILIPRVRSRAVGWISAWIKDRISRGSLTFFTSYRRKR</sequence>
<dbReference type="PANTHER" id="PTHR35335">
    <property type="entry name" value="UPF0716 PROTEIN FXSA"/>
    <property type="match status" value="1"/>
</dbReference>
<evidence type="ECO:0000256" key="1">
    <source>
        <dbReference type="SAM" id="Phobius"/>
    </source>
</evidence>
<keyword evidence="1" id="KW-0472">Membrane</keyword>
<dbReference type="Pfam" id="PF04186">
    <property type="entry name" value="FxsA"/>
    <property type="match status" value="1"/>
</dbReference>
<dbReference type="AlphaFoldDB" id="A0AAU8IET9"/>
<dbReference type="PANTHER" id="PTHR35335:SF1">
    <property type="entry name" value="UPF0716 PROTEIN FXSA"/>
    <property type="match status" value="1"/>
</dbReference>
<protein>
    <submittedName>
        <fullName evidence="2">FxsA family protein</fullName>
    </submittedName>
</protein>
<keyword evidence="1" id="KW-0812">Transmembrane</keyword>
<accession>A0AAU8IET9</accession>
<proteinExistence type="predicted"/>
<keyword evidence="1" id="KW-1133">Transmembrane helix</keyword>
<dbReference type="InterPro" id="IPR007313">
    <property type="entry name" value="FxsA"/>
</dbReference>
<organism evidence="2">
    <name type="scientific">Sporolactobacillus sp. Y61</name>
    <dbReference type="NCBI Taxonomy" id="3160863"/>
    <lineage>
        <taxon>Bacteria</taxon>
        <taxon>Bacillati</taxon>
        <taxon>Bacillota</taxon>
        <taxon>Bacilli</taxon>
        <taxon>Bacillales</taxon>
        <taxon>Sporolactobacillaceae</taxon>
        <taxon>Sporolactobacillus</taxon>
    </lineage>
</organism>
<name>A0AAU8IET9_9BACL</name>
<dbReference type="GO" id="GO:0016020">
    <property type="term" value="C:membrane"/>
    <property type="evidence" value="ECO:0007669"/>
    <property type="project" value="InterPro"/>
</dbReference>
<gene>
    <name evidence="2" type="ORF">ABNN70_13860</name>
</gene>